<proteinExistence type="predicted"/>
<accession>A0A2C5Z651</accession>
<comment type="caution">
    <text evidence="1">The sequence shown here is derived from an EMBL/GenBank/DDBJ whole genome shotgun (WGS) entry which is preliminary data.</text>
</comment>
<dbReference type="EMBL" id="NJES01000161">
    <property type="protein sequence ID" value="PHH76497.1"/>
    <property type="molecule type" value="Genomic_DNA"/>
</dbReference>
<dbReference type="Proteomes" id="UP000226431">
    <property type="component" value="Unassembled WGS sequence"/>
</dbReference>
<gene>
    <name evidence="1" type="ORF">CDD80_1501</name>
</gene>
<sequence length="133" mass="14705">MTVLYVQAVRASLMPILIRRGHVFLPPGWVLARTVPSSNAPLARVARQTMMNKGLRGKHPTARPSAPLPIGLRGDSRTRAIVIDGHVSTPSRLWPLLLRLGLACLYTLAFMPAHLPPIEPWLESSSCNEIHYD</sequence>
<reference evidence="1 2" key="1">
    <citation type="submission" date="2017-06" db="EMBL/GenBank/DDBJ databases">
        <title>Ant-infecting Ophiocordyceps genomes reveal a high diversity of potential behavioral manipulation genes and a possible major role for enterotoxins.</title>
        <authorList>
            <person name="De Bekker C."/>
            <person name="Evans H.C."/>
            <person name="Brachmann A."/>
            <person name="Hughes D.P."/>
        </authorList>
    </citation>
    <scope>NUCLEOTIDE SEQUENCE [LARGE SCALE GENOMIC DNA]</scope>
    <source>
        <strain evidence="1 2">Map16</strain>
    </source>
</reference>
<evidence type="ECO:0000313" key="1">
    <source>
        <dbReference type="EMBL" id="PHH76497.1"/>
    </source>
</evidence>
<dbReference type="AlphaFoldDB" id="A0A2C5Z651"/>
<keyword evidence="2" id="KW-1185">Reference proteome</keyword>
<protein>
    <submittedName>
        <fullName evidence="1">Uncharacterized protein</fullName>
    </submittedName>
</protein>
<organism evidence="1 2">
    <name type="scientific">Ophiocordyceps camponoti-rufipedis</name>
    <dbReference type="NCBI Taxonomy" id="2004952"/>
    <lineage>
        <taxon>Eukaryota</taxon>
        <taxon>Fungi</taxon>
        <taxon>Dikarya</taxon>
        <taxon>Ascomycota</taxon>
        <taxon>Pezizomycotina</taxon>
        <taxon>Sordariomycetes</taxon>
        <taxon>Hypocreomycetidae</taxon>
        <taxon>Hypocreales</taxon>
        <taxon>Ophiocordycipitaceae</taxon>
        <taxon>Ophiocordyceps</taxon>
    </lineage>
</organism>
<name>A0A2C5Z651_9HYPO</name>
<evidence type="ECO:0000313" key="2">
    <source>
        <dbReference type="Proteomes" id="UP000226431"/>
    </source>
</evidence>